<dbReference type="InterPro" id="IPR046335">
    <property type="entry name" value="LacI/GalR-like_sensor"/>
</dbReference>
<dbReference type="InterPro" id="IPR010982">
    <property type="entry name" value="Lambda_DNA-bd_dom_sf"/>
</dbReference>
<keyword evidence="6" id="KW-1185">Reference proteome</keyword>
<dbReference type="CDD" id="cd01574">
    <property type="entry name" value="PBP1_LacI"/>
    <property type="match status" value="1"/>
</dbReference>
<dbReference type="Gene3D" id="3.40.50.2300">
    <property type="match status" value="2"/>
</dbReference>
<evidence type="ECO:0000256" key="3">
    <source>
        <dbReference type="ARBA" id="ARBA00023163"/>
    </source>
</evidence>
<dbReference type="CDD" id="cd01392">
    <property type="entry name" value="HTH_LacI"/>
    <property type="match status" value="1"/>
</dbReference>
<evidence type="ECO:0000313" key="5">
    <source>
        <dbReference type="EMBL" id="GAA3933692.1"/>
    </source>
</evidence>
<dbReference type="PROSITE" id="PS50932">
    <property type="entry name" value="HTH_LACI_2"/>
    <property type="match status" value="1"/>
</dbReference>
<reference evidence="6" key="1">
    <citation type="journal article" date="2019" name="Int. J. Syst. Evol. Microbiol.">
        <title>The Global Catalogue of Microorganisms (GCM) 10K type strain sequencing project: providing services to taxonomists for standard genome sequencing and annotation.</title>
        <authorList>
            <consortium name="The Broad Institute Genomics Platform"/>
            <consortium name="The Broad Institute Genome Sequencing Center for Infectious Disease"/>
            <person name="Wu L."/>
            <person name="Ma J."/>
        </authorList>
    </citation>
    <scope>NUCLEOTIDE SEQUENCE [LARGE SCALE GENOMIC DNA]</scope>
    <source>
        <strain evidence="6">JCM 17024</strain>
    </source>
</reference>
<dbReference type="InterPro" id="IPR000843">
    <property type="entry name" value="HTH_LacI"/>
</dbReference>
<dbReference type="PANTHER" id="PTHR30146">
    <property type="entry name" value="LACI-RELATED TRANSCRIPTIONAL REPRESSOR"/>
    <property type="match status" value="1"/>
</dbReference>
<dbReference type="Pfam" id="PF13377">
    <property type="entry name" value="Peripla_BP_3"/>
    <property type="match status" value="1"/>
</dbReference>
<dbReference type="Gene3D" id="1.10.260.40">
    <property type="entry name" value="lambda repressor-like DNA-binding domains"/>
    <property type="match status" value="1"/>
</dbReference>
<dbReference type="GO" id="GO:0003677">
    <property type="term" value="F:DNA binding"/>
    <property type="evidence" value="ECO:0007669"/>
    <property type="project" value="UniProtKB-KW"/>
</dbReference>
<name>A0ABP7N015_9MICO</name>
<evidence type="ECO:0000256" key="1">
    <source>
        <dbReference type="ARBA" id="ARBA00023015"/>
    </source>
</evidence>
<sequence>MVDVAKRAGVAHVTVSRVLNDPDSVRPATRERVEQAIAELGYQRNDMARALKRGRSGMLGVIIAGAELFELPRVLLGVEEAAHAAGYWVSMASWQSGGLEQLNATIDRLVGQAAEGIAVIADRSVAARALERVGARIPLSVVMSGDVPNPAIGSVELDQELGARLATRHLLELGHAQVVHISGRLGTFDAQARVRGWTAEMQASGTALPRMLEGDFTARSGYRAGMALASEPQPPTAVFAGNDQMVIGLLAAFAEQELRVPQDVSVVGFDDMAGADYFVPALTTVRQDFRQLGRRSIEVLLELIGGAEARHHLIAPSLVVRRSTAAPLR</sequence>
<dbReference type="Pfam" id="PF00356">
    <property type="entry name" value="LacI"/>
    <property type="match status" value="1"/>
</dbReference>
<accession>A0ABP7N015</accession>
<dbReference type="SUPFAM" id="SSF53822">
    <property type="entry name" value="Periplasmic binding protein-like I"/>
    <property type="match status" value="1"/>
</dbReference>
<dbReference type="EMBL" id="BAABCP010000001">
    <property type="protein sequence ID" value="GAA3933692.1"/>
    <property type="molecule type" value="Genomic_DNA"/>
</dbReference>
<gene>
    <name evidence="5" type="ORF">GCM10022383_10280</name>
</gene>
<protein>
    <submittedName>
        <fullName evidence="5">LacI family DNA-binding transcriptional regulator</fullName>
    </submittedName>
</protein>
<evidence type="ECO:0000313" key="6">
    <source>
        <dbReference type="Proteomes" id="UP001501591"/>
    </source>
</evidence>
<keyword evidence="1" id="KW-0805">Transcription regulation</keyword>
<dbReference type="PANTHER" id="PTHR30146:SF109">
    <property type="entry name" value="HTH-TYPE TRANSCRIPTIONAL REGULATOR GALS"/>
    <property type="match status" value="1"/>
</dbReference>
<organism evidence="5 6">
    <name type="scientific">Microbacterium soli</name>
    <dbReference type="NCBI Taxonomy" id="446075"/>
    <lineage>
        <taxon>Bacteria</taxon>
        <taxon>Bacillati</taxon>
        <taxon>Actinomycetota</taxon>
        <taxon>Actinomycetes</taxon>
        <taxon>Micrococcales</taxon>
        <taxon>Microbacteriaceae</taxon>
        <taxon>Microbacterium</taxon>
    </lineage>
</organism>
<dbReference type="SUPFAM" id="SSF47413">
    <property type="entry name" value="lambda repressor-like DNA-binding domains"/>
    <property type="match status" value="1"/>
</dbReference>
<proteinExistence type="predicted"/>
<keyword evidence="2 5" id="KW-0238">DNA-binding</keyword>
<keyword evidence="3" id="KW-0804">Transcription</keyword>
<evidence type="ECO:0000259" key="4">
    <source>
        <dbReference type="PROSITE" id="PS50932"/>
    </source>
</evidence>
<evidence type="ECO:0000256" key="2">
    <source>
        <dbReference type="ARBA" id="ARBA00023125"/>
    </source>
</evidence>
<dbReference type="SMART" id="SM00354">
    <property type="entry name" value="HTH_LACI"/>
    <property type="match status" value="1"/>
</dbReference>
<dbReference type="Proteomes" id="UP001501591">
    <property type="component" value="Unassembled WGS sequence"/>
</dbReference>
<feature type="domain" description="HTH lacI-type" evidence="4">
    <location>
        <begin position="1"/>
        <end position="53"/>
    </location>
</feature>
<comment type="caution">
    <text evidence="5">The sequence shown here is derived from an EMBL/GenBank/DDBJ whole genome shotgun (WGS) entry which is preliminary data.</text>
</comment>
<dbReference type="InterPro" id="IPR028082">
    <property type="entry name" value="Peripla_BP_I"/>
</dbReference>